<feature type="binding site" evidence="3">
    <location>
        <position position="84"/>
    </location>
    <ligand>
        <name>Cu cation</name>
        <dbReference type="ChEBI" id="CHEBI:23378"/>
    </ligand>
</feature>
<organism evidence="5">
    <name type="scientific">Methyloraptor flagellatus</name>
    <dbReference type="NCBI Taxonomy" id="3162530"/>
    <lineage>
        <taxon>Bacteria</taxon>
        <taxon>Pseudomonadati</taxon>
        <taxon>Pseudomonadota</taxon>
        <taxon>Alphaproteobacteria</taxon>
        <taxon>Hyphomicrobiales</taxon>
        <taxon>Ancalomicrobiaceae</taxon>
        <taxon>Methyloraptor</taxon>
    </lineage>
</organism>
<gene>
    <name evidence="5" type="ORF">ABS361_13145</name>
</gene>
<dbReference type="GO" id="GO:0046872">
    <property type="term" value="F:metal ion binding"/>
    <property type="evidence" value="ECO:0007669"/>
    <property type="project" value="UniProtKB-KW"/>
</dbReference>
<feature type="binding site" evidence="3">
    <location>
        <position position="80"/>
    </location>
    <ligand>
        <name>Cu cation</name>
        <dbReference type="ChEBI" id="CHEBI:23378"/>
    </ligand>
</feature>
<dbReference type="KEGG" id="mflg:ABS361_13145"/>
<keyword evidence="3" id="KW-0479">Metal-binding</keyword>
<accession>A0AAU7X4S3</accession>
<name>A0AAU7X4S3_9HYPH</name>
<keyword evidence="4" id="KW-1015">Disulfide bond</keyword>
<evidence type="ECO:0000256" key="1">
    <source>
        <dbReference type="ARBA" id="ARBA00010996"/>
    </source>
</evidence>
<feature type="disulfide bond" description="Redox-active" evidence="4">
    <location>
        <begin position="80"/>
        <end position="84"/>
    </location>
</feature>
<dbReference type="CDD" id="cd02968">
    <property type="entry name" value="SCO"/>
    <property type="match status" value="1"/>
</dbReference>
<dbReference type="EMBL" id="CP158568">
    <property type="protein sequence ID" value="XBY43049.1"/>
    <property type="molecule type" value="Genomic_DNA"/>
</dbReference>
<evidence type="ECO:0000256" key="2">
    <source>
        <dbReference type="ARBA" id="ARBA00023008"/>
    </source>
</evidence>
<feature type="binding site" evidence="3">
    <location>
        <position position="169"/>
    </location>
    <ligand>
        <name>Cu cation</name>
        <dbReference type="ChEBI" id="CHEBI:23378"/>
    </ligand>
</feature>
<evidence type="ECO:0000256" key="4">
    <source>
        <dbReference type="PIRSR" id="PIRSR603782-2"/>
    </source>
</evidence>
<dbReference type="SUPFAM" id="SSF52833">
    <property type="entry name" value="Thioredoxin-like"/>
    <property type="match status" value="1"/>
</dbReference>
<keyword evidence="2 3" id="KW-0186">Copper</keyword>
<evidence type="ECO:0000313" key="5">
    <source>
        <dbReference type="EMBL" id="XBY43049.1"/>
    </source>
</evidence>
<proteinExistence type="inferred from homology"/>
<protein>
    <submittedName>
        <fullName evidence="5">SCO family protein</fullName>
    </submittedName>
</protein>
<dbReference type="PANTHER" id="PTHR12151:SF25">
    <property type="entry name" value="LINALOOL DEHYDRATASE_ISOMERASE DOMAIN-CONTAINING PROTEIN"/>
    <property type="match status" value="1"/>
</dbReference>
<sequence length="205" mass="22111">MNLKAIRLFLWVMVAVAAVVAGGFAVYTKFGKSAATEAGLSKPMTGIGGPFELIDQTGKPFTDKSLPGQPTAMFFGYTHCPDVCPTTLGEAQVWFKDLGPAADKLRFVFVTVDPERDTPEVMKGYLGAFGDRFMGLTGAADKVAAMLKSYHVFSRKVPDPNGKDYTLDHTAAIYLLDAQGRFVGIINYQEETAKAEAKLKALIGS</sequence>
<reference evidence="5" key="1">
    <citation type="submission" date="2024-06" db="EMBL/GenBank/DDBJ databases">
        <title>Methylostella associata gen. nov., sp. nov., a novel Ancalomicrobiaceae-affiliated facultatively methylotrophic bacteria that feed on methanotrophs of the genus Methylococcus.</title>
        <authorList>
            <person name="Saltykova V."/>
            <person name="Danilova O.V."/>
            <person name="Oshkin I.Y."/>
            <person name="Belova S.E."/>
            <person name="Pimenov N.V."/>
            <person name="Dedysh S.N."/>
        </authorList>
    </citation>
    <scope>NUCLEOTIDE SEQUENCE</scope>
    <source>
        <strain evidence="5">S20</strain>
    </source>
</reference>
<dbReference type="RefSeq" id="WP_407048151.1">
    <property type="nucleotide sequence ID" value="NZ_CP158568.1"/>
</dbReference>
<evidence type="ECO:0000256" key="3">
    <source>
        <dbReference type="PIRSR" id="PIRSR603782-1"/>
    </source>
</evidence>
<comment type="similarity">
    <text evidence="1">Belongs to the SCO1/2 family.</text>
</comment>
<dbReference type="Gene3D" id="3.40.30.10">
    <property type="entry name" value="Glutaredoxin"/>
    <property type="match status" value="1"/>
</dbReference>
<dbReference type="PANTHER" id="PTHR12151">
    <property type="entry name" value="ELECTRON TRANSPORT PROTIN SCO1/SENC FAMILY MEMBER"/>
    <property type="match status" value="1"/>
</dbReference>
<dbReference type="Pfam" id="PF02630">
    <property type="entry name" value="SCO1-SenC"/>
    <property type="match status" value="1"/>
</dbReference>
<dbReference type="FunFam" id="3.40.30.10:FF:000013">
    <property type="entry name" value="Blast:Protein SCO1 homolog, mitochondrial"/>
    <property type="match status" value="1"/>
</dbReference>
<dbReference type="InterPro" id="IPR003782">
    <property type="entry name" value="SCO1/SenC"/>
</dbReference>
<dbReference type="AlphaFoldDB" id="A0AAU7X4S3"/>
<dbReference type="InterPro" id="IPR036249">
    <property type="entry name" value="Thioredoxin-like_sf"/>
</dbReference>